<reference evidence="6" key="3">
    <citation type="submission" date="2025-09" db="UniProtKB">
        <authorList>
            <consortium name="Ensembl"/>
        </authorList>
    </citation>
    <scope>IDENTIFICATION</scope>
</reference>
<dbReference type="InterPro" id="IPR010473">
    <property type="entry name" value="GTPase-bd"/>
</dbReference>
<dbReference type="PROSITE" id="PS51232">
    <property type="entry name" value="GBD_FH3"/>
    <property type="match status" value="1"/>
</dbReference>
<dbReference type="InterPro" id="IPR010472">
    <property type="entry name" value="FH3_dom"/>
</dbReference>
<dbReference type="PROSITE" id="PS51231">
    <property type="entry name" value="DAD"/>
    <property type="match status" value="1"/>
</dbReference>
<accession>A0AAQ6A6U3</accession>
<feature type="region of interest" description="Disordered" evidence="2">
    <location>
        <begin position="525"/>
        <end position="562"/>
    </location>
</feature>
<feature type="coiled-coil region" evidence="1">
    <location>
        <begin position="927"/>
        <end position="955"/>
    </location>
</feature>
<proteinExistence type="predicted"/>
<dbReference type="InterPro" id="IPR011989">
    <property type="entry name" value="ARM-like"/>
</dbReference>
<reference evidence="6 7" key="1">
    <citation type="submission" date="2022-01" db="EMBL/GenBank/DDBJ databases">
        <title>A chromosome-scale genome assembly of the false clownfish, Amphiprion ocellaris.</title>
        <authorList>
            <person name="Ryu T."/>
        </authorList>
    </citation>
    <scope>NUCLEOTIDE SEQUENCE [LARGE SCALE GENOMIC DNA]</scope>
</reference>
<feature type="coiled-coil region" evidence="1">
    <location>
        <begin position="438"/>
        <end position="514"/>
    </location>
</feature>
<dbReference type="SMART" id="SM00498">
    <property type="entry name" value="FH2"/>
    <property type="match status" value="1"/>
</dbReference>
<dbReference type="SMART" id="SM01139">
    <property type="entry name" value="Drf_FH3"/>
    <property type="match status" value="1"/>
</dbReference>
<dbReference type="InterPro" id="IPR016024">
    <property type="entry name" value="ARM-type_fold"/>
</dbReference>
<dbReference type="GO" id="GO:0003779">
    <property type="term" value="F:actin binding"/>
    <property type="evidence" value="ECO:0007669"/>
    <property type="project" value="InterPro"/>
</dbReference>
<keyword evidence="1" id="KW-0175">Coiled coil</keyword>
<feature type="region of interest" description="Disordered" evidence="2">
    <location>
        <begin position="990"/>
        <end position="1015"/>
    </location>
</feature>
<evidence type="ECO:0000259" key="4">
    <source>
        <dbReference type="PROSITE" id="PS51232"/>
    </source>
</evidence>
<dbReference type="InterPro" id="IPR051425">
    <property type="entry name" value="Formin_Homology"/>
</dbReference>
<dbReference type="InterPro" id="IPR015425">
    <property type="entry name" value="FH2_Formin"/>
</dbReference>
<dbReference type="Gene3D" id="1.20.58.2220">
    <property type="entry name" value="Formin, FH2 domain"/>
    <property type="match status" value="1"/>
</dbReference>
<evidence type="ECO:0000256" key="1">
    <source>
        <dbReference type="SAM" id="Coils"/>
    </source>
</evidence>
<dbReference type="Pfam" id="PF06367">
    <property type="entry name" value="Drf_FH3"/>
    <property type="match status" value="1"/>
</dbReference>
<protein>
    <recommendedName>
        <fullName evidence="8">Disheveled-associated activator of morphogenesis 1</fullName>
    </recommendedName>
</protein>
<feature type="compositionally biased region" description="Basic and acidic residues" evidence="2">
    <location>
        <begin position="1000"/>
        <end position="1015"/>
    </location>
</feature>
<dbReference type="Proteomes" id="UP001501940">
    <property type="component" value="Chromosome 20"/>
</dbReference>
<evidence type="ECO:0008006" key="8">
    <source>
        <dbReference type="Google" id="ProtNLM"/>
    </source>
</evidence>
<reference evidence="6" key="2">
    <citation type="submission" date="2025-08" db="UniProtKB">
        <authorList>
            <consortium name="Ensembl"/>
        </authorList>
    </citation>
    <scope>IDENTIFICATION</scope>
</reference>
<feature type="domain" description="GBD/FH3" evidence="4">
    <location>
        <begin position="46"/>
        <end position="420"/>
    </location>
</feature>
<dbReference type="PROSITE" id="PS51444">
    <property type="entry name" value="FH2"/>
    <property type="match status" value="1"/>
</dbReference>
<name>A0AAQ6A6U3_AMPOC</name>
<dbReference type="SUPFAM" id="SSF101447">
    <property type="entry name" value="Formin homology 2 domain (FH2 domain)"/>
    <property type="match status" value="1"/>
</dbReference>
<evidence type="ECO:0000256" key="2">
    <source>
        <dbReference type="SAM" id="MobiDB-lite"/>
    </source>
</evidence>
<dbReference type="Gene3D" id="1.25.10.10">
    <property type="entry name" value="Leucine-rich Repeat Variant"/>
    <property type="match status" value="1"/>
</dbReference>
<dbReference type="GO" id="GO:0001725">
    <property type="term" value="C:stress fiber"/>
    <property type="evidence" value="ECO:0007669"/>
    <property type="project" value="TreeGrafter"/>
</dbReference>
<evidence type="ECO:0000313" key="7">
    <source>
        <dbReference type="Proteomes" id="UP001501940"/>
    </source>
</evidence>
<dbReference type="Gene3D" id="1.10.238.150">
    <property type="entry name" value="Formin, FH3 diaphanous domain"/>
    <property type="match status" value="1"/>
</dbReference>
<dbReference type="InterPro" id="IPR014767">
    <property type="entry name" value="DAD_dom"/>
</dbReference>
<dbReference type="Pfam" id="PF02181">
    <property type="entry name" value="FH2"/>
    <property type="match status" value="1"/>
</dbReference>
<dbReference type="PANTHER" id="PTHR45725:SF16">
    <property type="entry name" value="DISHEVELED-ASSOCIATED ACTIVATOR OF MORPHOGENESIS 1"/>
    <property type="match status" value="1"/>
</dbReference>
<dbReference type="Pfam" id="PF06371">
    <property type="entry name" value="Drf_GBD"/>
    <property type="match status" value="1"/>
</dbReference>
<dbReference type="GeneTree" id="ENSGT00940000156452"/>
<dbReference type="PROSITE" id="PS51257">
    <property type="entry name" value="PROKAR_LIPOPROTEIN"/>
    <property type="match status" value="1"/>
</dbReference>
<dbReference type="InterPro" id="IPR042201">
    <property type="entry name" value="FH2_Formin_sf"/>
</dbReference>
<dbReference type="AlphaFoldDB" id="A0AAQ6A6U3"/>
<dbReference type="SUPFAM" id="SSF48371">
    <property type="entry name" value="ARM repeat"/>
    <property type="match status" value="1"/>
</dbReference>
<dbReference type="PANTHER" id="PTHR45725">
    <property type="entry name" value="FORMIN HOMOLOGY 2 FAMILY MEMBER"/>
    <property type="match status" value="1"/>
</dbReference>
<evidence type="ECO:0000259" key="5">
    <source>
        <dbReference type="PROSITE" id="PS51444"/>
    </source>
</evidence>
<dbReference type="FunFam" id="1.25.10.10:FF:000012">
    <property type="entry name" value="Dishevelled associated activator of morphogenesis 2"/>
    <property type="match status" value="1"/>
</dbReference>
<evidence type="ECO:0000259" key="3">
    <source>
        <dbReference type="PROSITE" id="PS51231"/>
    </source>
</evidence>
<sequence>MVSQVKHPQWSSLSSLFSCCFRGSDQPEITYCHENVSVVTVLEPTLPMPPAQELNSMFTELVDELDLTEEHRAGMFALPAEKKWQIYCSKKMEAEENKATSYPEFYTEQLKSMAARKTLLTLEGEEGQDRHKIINDLKTALRTQPMRFVTRFIEVDGLSCILNFLKSMDYETAESHVHTSLIGCLKALMNNSQGRAHVLGHNESITIIAQSLATENIKTKVSILEILGAVCLVPGGHKKVLEAMLYFQKFSSERTRFQNLLSSLDRSTGHYRDEVDLKTAIMSFINAVLSQGPGETSLEFRIHLRYEFLMLGIQPVIDKLRSHANVTLDRHLDFFEMLRNEDEALMSKRFDVGHIETKSASQMFELIKKNLNHTEAYPHFLSALQHCVTMPYKQNSTTLQYWVILDRIVQQLVLQTDKGENPDVALLEDFNVKRIVHMLAKENEIKQWKEQADKMRKEHQNLQQRFEKKERECDTRNKEKDDMMETMHKIKDKLEQESKNHKQAKLVVAELSAQLQQFNSVCSTQDTSTSIVPGGPPVTSRNLVPPGPIPSTSKKNIPKPSNPLKSFNWSKLPESKTEETIWMEIDDLNVFKVLDLEEFQRMFSAYQKQQEHSLINFYLLHLKAKIDITIIQKISLNNCYRLKLTNDEIRHAILTMDEQEDLPKDMLEQLLKFVPEKSDIELLEDHKHELDRMARADRFLYDMSRINHYQERLQSLYFKKKFAERVAEVKPKIKALCLASKEVVQSATLRQLLEVVLAFGNYMNKGQRANAYGFKVSSLNKIADTKSSTDKNITLLHYIVSLLEEKYPKVAAFSEELQSVPEASKVNMAELEKDINILRSGLKSVEAELQYQQAQSSQSPVDKFVPVLSQFITVASFRFSDIEESLSEAKELFAKALRHFAEDSYMLPDQFFGIFNNFLTAFSEAKLDNYNIARRKEEEDRRALMEAQLKRDREARIRKTKASVKGEDSEFDDLVSALRSGELFDEDLSKMHHRKQRRHNLVDSSRERPVTKLNQ</sequence>
<dbReference type="InterPro" id="IPR014768">
    <property type="entry name" value="GBD/FH3_dom"/>
</dbReference>
<dbReference type="SMART" id="SM01140">
    <property type="entry name" value="Drf_GBD"/>
    <property type="match status" value="1"/>
</dbReference>
<dbReference type="Ensembl" id="ENSAOCT00000085582.1">
    <property type="protein sequence ID" value="ENSAOCP00000073039.1"/>
    <property type="gene ID" value="ENSAOCG00000019900.2"/>
</dbReference>
<dbReference type="GO" id="GO:0031267">
    <property type="term" value="F:small GTPase binding"/>
    <property type="evidence" value="ECO:0007669"/>
    <property type="project" value="InterPro"/>
</dbReference>
<dbReference type="GO" id="GO:0030036">
    <property type="term" value="P:actin cytoskeleton organization"/>
    <property type="evidence" value="ECO:0007669"/>
    <property type="project" value="InterPro"/>
</dbReference>
<evidence type="ECO:0000313" key="6">
    <source>
        <dbReference type="Ensembl" id="ENSAOCP00000073039.1"/>
    </source>
</evidence>
<keyword evidence="7" id="KW-1185">Reference proteome</keyword>
<feature type="domain" description="FH2" evidence="5">
    <location>
        <begin position="554"/>
        <end position="948"/>
    </location>
</feature>
<feature type="domain" description="DAD" evidence="3">
    <location>
        <begin position="966"/>
        <end position="996"/>
    </location>
</feature>
<organism evidence="6 7">
    <name type="scientific">Amphiprion ocellaris</name>
    <name type="common">Clown anemonefish</name>
    <dbReference type="NCBI Taxonomy" id="80972"/>
    <lineage>
        <taxon>Eukaryota</taxon>
        <taxon>Metazoa</taxon>
        <taxon>Chordata</taxon>
        <taxon>Craniata</taxon>
        <taxon>Vertebrata</taxon>
        <taxon>Euteleostomi</taxon>
        <taxon>Actinopterygii</taxon>
        <taxon>Neopterygii</taxon>
        <taxon>Teleostei</taxon>
        <taxon>Neoteleostei</taxon>
        <taxon>Acanthomorphata</taxon>
        <taxon>Ovalentaria</taxon>
        <taxon>Pomacentridae</taxon>
        <taxon>Amphiprion</taxon>
    </lineage>
</organism>